<dbReference type="Proteomes" id="UP001300348">
    <property type="component" value="Chromosome"/>
</dbReference>
<name>A0ABY9XFZ7_9GAMM</name>
<evidence type="ECO:0000313" key="1">
    <source>
        <dbReference type="EMBL" id="WNH01533.1"/>
    </source>
</evidence>
<accession>A0ABY9XFZ7</accession>
<sequence length="49" mass="5543">MQAFMSWLSDSFAPAMQNFTKRPWVAAISGAMQKNIPFILAGSLIFFWS</sequence>
<organism evidence="1 2">
    <name type="scientific">Xenorhabdus griffiniae</name>
    <dbReference type="NCBI Taxonomy" id="351672"/>
    <lineage>
        <taxon>Bacteria</taxon>
        <taxon>Pseudomonadati</taxon>
        <taxon>Pseudomonadota</taxon>
        <taxon>Gammaproteobacteria</taxon>
        <taxon>Enterobacterales</taxon>
        <taxon>Morganellaceae</taxon>
        <taxon>Xenorhabdus</taxon>
    </lineage>
</organism>
<dbReference type="EMBL" id="CP133647">
    <property type="protein sequence ID" value="WNH01533.1"/>
    <property type="molecule type" value="Genomic_DNA"/>
</dbReference>
<protein>
    <submittedName>
        <fullName evidence="1">Uncharacterized protein</fullName>
    </submittedName>
</protein>
<dbReference type="RefSeq" id="WP_189761262.1">
    <property type="nucleotide sequence ID" value="NZ_CAWPOC010000097.1"/>
</dbReference>
<reference evidence="1 2" key="1">
    <citation type="journal article" date="2023" name="Access Microbiol">
        <title>The genome of a steinernematid-associated Pseudomonas piscis bacterium encodes the biosynthesis of insect toxins.</title>
        <authorList>
            <person name="Awori R.M."/>
            <person name="Hendre P."/>
            <person name="Amugune N.O."/>
        </authorList>
    </citation>
    <scope>NUCLEOTIDE SEQUENCE [LARGE SCALE GENOMIC DNA]</scope>
    <source>
        <strain evidence="1 2">97</strain>
    </source>
</reference>
<proteinExistence type="predicted"/>
<keyword evidence="2" id="KW-1185">Reference proteome</keyword>
<gene>
    <name evidence="1" type="ORF">QL112_017285</name>
</gene>
<evidence type="ECO:0000313" key="2">
    <source>
        <dbReference type="Proteomes" id="UP001300348"/>
    </source>
</evidence>
<dbReference type="GeneID" id="88857348"/>